<gene>
    <name evidence="2" type="ORF">CUT44_30100</name>
</gene>
<keyword evidence="1" id="KW-0732">Signal</keyword>
<comment type="caution">
    <text evidence="2">The sequence shown here is derived from an EMBL/GenBank/DDBJ whole genome shotgun (WGS) entry which is preliminary data.</text>
</comment>
<organism evidence="2 3">
    <name type="scientific">Streptomyces carminius</name>
    <dbReference type="NCBI Taxonomy" id="2665496"/>
    <lineage>
        <taxon>Bacteria</taxon>
        <taxon>Bacillati</taxon>
        <taxon>Actinomycetota</taxon>
        <taxon>Actinomycetes</taxon>
        <taxon>Kitasatosporales</taxon>
        <taxon>Streptomycetaceae</taxon>
        <taxon>Streptomyces</taxon>
    </lineage>
</organism>
<dbReference type="Proteomes" id="UP000230407">
    <property type="component" value="Unassembled WGS sequence"/>
</dbReference>
<dbReference type="RefSeq" id="WP_100205080.1">
    <property type="nucleotide sequence ID" value="NZ_PGGW01000069.1"/>
</dbReference>
<evidence type="ECO:0000256" key="1">
    <source>
        <dbReference type="SAM" id="SignalP"/>
    </source>
</evidence>
<dbReference type="EMBL" id="PGGW01000069">
    <property type="protein sequence ID" value="PJE94470.1"/>
    <property type="molecule type" value="Genomic_DNA"/>
</dbReference>
<sequence>MRNRTSRLLSAVALVAAGSVLATGTAGAVGTAGADRDTAHRTAAEATALRAGAAADLTPEEQEQLRELAGAIWTPQLAAGWNMNPAVADVLSQATDSILRCSEAFALVPRPPGFIPGVSYLLKYAKQLKEYFQAVSQNRSYRICVVNAAASYRTAVEMASLGI</sequence>
<dbReference type="AlphaFoldDB" id="A0A2M8LR86"/>
<accession>A0A2M8LR86</accession>
<proteinExistence type="predicted"/>
<reference evidence="2 3" key="1">
    <citation type="submission" date="2017-11" db="EMBL/GenBank/DDBJ databases">
        <title>Streptomyces carmine sp. nov., a novel actinomycete isolated from Sophora alopecuroides in Xinjiang, China.</title>
        <authorList>
            <person name="Wang Y."/>
            <person name="Luo X."/>
            <person name="Wan C."/>
            <person name="Zhang L."/>
        </authorList>
    </citation>
    <scope>NUCLEOTIDE SEQUENCE [LARGE SCALE GENOMIC DNA]</scope>
    <source>
        <strain evidence="2 3">TRM SA0054</strain>
    </source>
</reference>
<feature type="chain" id="PRO_5039090485" evidence="1">
    <location>
        <begin position="23"/>
        <end position="163"/>
    </location>
</feature>
<keyword evidence="3" id="KW-1185">Reference proteome</keyword>
<evidence type="ECO:0000313" key="3">
    <source>
        <dbReference type="Proteomes" id="UP000230407"/>
    </source>
</evidence>
<evidence type="ECO:0000313" key="2">
    <source>
        <dbReference type="EMBL" id="PJE94470.1"/>
    </source>
</evidence>
<name>A0A2M8LR86_9ACTN</name>
<protein>
    <submittedName>
        <fullName evidence="2">Uncharacterized protein</fullName>
    </submittedName>
</protein>
<feature type="signal peptide" evidence="1">
    <location>
        <begin position="1"/>
        <end position="22"/>
    </location>
</feature>